<keyword evidence="1" id="KW-0240">DNA-directed RNA polymerase</keyword>
<dbReference type="GO" id="GO:0003899">
    <property type="term" value="F:DNA-directed RNA polymerase activity"/>
    <property type="evidence" value="ECO:0007669"/>
    <property type="project" value="InterPro"/>
</dbReference>
<evidence type="ECO:0000256" key="1">
    <source>
        <dbReference type="ARBA" id="ARBA00022478"/>
    </source>
</evidence>
<proteinExistence type="predicted"/>
<protein>
    <submittedName>
        <fullName evidence="4">Uncharacterized protein</fullName>
    </submittedName>
</protein>
<dbReference type="PANTHER" id="PTHR47227">
    <property type="entry name" value="DNA-DIRECTED RNA POLYMERASE SUBUNIT K"/>
    <property type="match status" value="1"/>
</dbReference>
<organism evidence="4">
    <name type="scientific">viral metagenome</name>
    <dbReference type="NCBI Taxonomy" id="1070528"/>
    <lineage>
        <taxon>unclassified sequences</taxon>
        <taxon>metagenomes</taxon>
        <taxon>organismal metagenomes</taxon>
    </lineage>
</organism>
<dbReference type="Gene3D" id="3.90.940.10">
    <property type="match status" value="1"/>
</dbReference>
<name>A0A6C0D8Z7_9ZZZZ</name>
<accession>A0A6C0D8Z7</accession>
<dbReference type="GO" id="GO:0006360">
    <property type="term" value="P:transcription by RNA polymerase I"/>
    <property type="evidence" value="ECO:0007669"/>
    <property type="project" value="TreeGrafter"/>
</dbReference>
<dbReference type="InterPro" id="IPR006110">
    <property type="entry name" value="Pol_omega/Rpo6/RPB6"/>
</dbReference>
<feature type="compositionally biased region" description="Acidic residues" evidence="3">
    <location>
        <begin position="12"/>
        <end position="54"/>
    </location>
</feature>
<evidence type="ECO:0000256" key="3">
    <source>
        <dbReference type="SAM" id="MobiDB-lite"/>
    </source>
</evidence>
<dbReference type="GO" id="GO:0000428">
    <property type="term" value="C:DNA-directed RNA polymerase complex"/>
    <property type="evidence" value="ECO:0007669"/>
    <property type="project" value="UniProtKB-KW"/>
</dbReference>
<keyword evidence="2" id="KW-0804">Transcription</keyword>
<dbReference type="InterPro" id="IPR036161">
    <property type="entry name" value="RPB6/omega-like_sf"/>
</dbReference>
<dbReference type="AlphaFoldDB" id="A0A6C0D8Z7"/>
<dbReference type="GO" id="GO:0003677">
    <property type="term" value="F:DNA binding"/>
    <property type="evidence" value="ECO:0007669"/>
    <property type="project" value="InterPro"/>
</dbReference>
<dbReference type="Pfam" id="PF01192">
    <property type="entry name" value="RNA_pol_Rpb6"/>
    <property type="match status" value="1"/>
</dbReference>
<dbReference type="EMBL" id="MN739565">
    <property type="protein sequence ID" value="QHT13278.1"/>
    <property type="molecule type" value="Genomic_DNA"/>
</dbReference>
<evidence type="ECO:0000313" key="4">
    <source>
        <dbReference type="EMBL" id="QHT13278.1"/>
    </source>
</evidence>
<evidence type="ECO:0000256" key="2">
    <source>
        <dbReference type="ARBA" id="ARBA00023163"/>
    </source>
</evidence>
<dbReference type="GO" id="GO:0042797">
    <property type="term" value="P:tRNA transcription by RNA polymerase III"/>
    <property type="evidence" value="ECO:0007669"/>
    <property type="project" value="TreeGrafter"/>
</dbReference>
<dbReference type="PANTHER" id="PTHR47227:SF5">
    <property type="entry name" value="DNA-DIRECTED RNA POLYMERASES I, II, AND III SUBUNIT RPABC2"/>
    <property type="match status" value="1"/>
</dbReference>
<reference evidence="4" key="1">
    <citation type="journal article" date="2020" name="Nature">
        <title>Giant virus diversity and host interactions through global metagenomics.</title>
        <authorList>
            <person name="Schulz F."/>
            <person name="Roux S."/>
            <person name="Paez-Espino D."/>
            <person name="Jungbluth S."/>
            <person name="Walsh D.A."/>
            <person name="Denef V.J."/>
            <person name="McMahon K.D."/>
            <person name="Konstantinidis K.T."/>
            <person name="Eloe-Fadrosh E.A."/>
            <person name="Kyrpides N.C."/>
            <person name="Woyke T."/>
        </authorList>
    </citation>
    <scope>NUCLEOTIDE SEQUENCE</scope>
    <source>
        <strain evidence="4">GVMAG-M-3300023174-131</strain>
    </source>
</reference>
<sequence>MPKKVKSKKIETEDEPDDEPEDESELEPEEEQIEDTDDLSINDEDEEEIEESDEEDCLIEKTINEDNQLFDNVYNSEEQPVNKEVIVAKENRITINRLTKYEMVRILGERTKQLTMGAKPLVKNYNNLSYEKIAEEELKLNMIPYKIKRPLPNGKFEIWTLDELYKDHILSQLE</sequence>
<dbReference type="SUPFAM" id="SSF63562">
    <property type="entry name" value="RPB6/omega subunit-like"/>
    <property type="match status" value="1"/>
</dbReference>
<dbReference type="GO" id="GO:0006366">
    <property type="term" value="P:transcription by RNA polymerase II"/>
    <property type="evidence" value="ECO:0007669"/>
    <property type="project" value="TreeGrafter"/>
</dbReference>
<feature type="region of interest" description="Disordered" evidence="3">
    <location>
        <begin position="1"/>
        <end position="54"/>
    </location>
</feature>